<protein>
    <recommendedName>
        <fullName evidence="1">CdiI immunity protein domain-containing protein</fullName>
    </recommendedName>
</protein>
<sequence>MNMMEIERKFKTLKYFVDGYYNQSIDDHEFDDMIREFRDEEPESLVNALRAELAELQKLIDNGDRETFKKVEILLHDNSLRYIEFEDGQAFINRVLNVLDNKN</sequence>
<dbReference type="AlphaFoldDB" id="A0A1I0TZ77"/>
<accession>A0A1I0TZ77</accession>
<evidence type="ECO:0000313" key="2">
    <source>
        <dbReference type="EMBL" id="SFA56963.1"/>
    </source>
</evidence>
<dbReference type="Proteomes" id="UP000198979">
    <property type="component" value="Unassembled WGS sequence"/>
</dbReference>
<dbReference type="InterPro" id="IPR041129">
    <property type="entry name" value="CdiI_2"/>
</dbReference>
<feature type="domain" description="CdiI immunity protein" evidence="1">
    <location>
        <begin position="9"/>
        <end position="66"/>
    </location>
</feature>
<reference evidence="3" key="1">
    <citation type="submission" date="2016-10" db="EMBL/GenBank/DDBJ databases">
        <authorList>
            <person name="Varghese N."/>
            <person name="Submissions S."/>
        </authorList>
    </citation>
    <scope>NUCLEOTIDE SEQUENCE [LARGE SCALE GENOMIC DNA]</scope>
    <source>
        <strain evidence="3">K1</strain>
    </source>
</reference>
<name>A0A1I0TZ77_9BACL</name>
<proteinExistence type="predicted"/>
<gene>
    <name evidence="2" type="ORF">SAMN05216169_10596</name>
</gene>
<dbReference type="STRING" id="150248.SAMN05216169_10596"/>
<keyword evidence="3" id="KW-1185">Reference proteome</keyword>
<organism evidence="2 3">
    <name type="scientific">Anoxybacillus pushchinoensis</name>
    <dbReference type="NCBI Taxonomy" id="150248"/>
    <lineage>
        <taxon>Bacteria</taxon>
        <taxon>Bacillati</taxon>
        <taxon>Bacillota</taxon>
        <taxon>Bacilli</taxon>
        <taxon>Bacillales</taxon>
        <taxon>Anoxybacillaceae</taxon>
        <taxon>Anoxybacillus</taxon>
    </lineage>
</organism>
<dbReference type="Pfam" id="PF18593">
    <property type="entry name" value="CdiI_2"/>
    <property type="match status" value="1"/>
</dbReference>
<dbReference type="EMBL" id="FOJQ01000059">
    <property type="protein sequence ID" value="SFA56963.1"/>
    <property type="molecule type" value="Genomic_DNA"/>
</dbReference>
<evidence type="ECO:0000313" key="3">
    <source>
        <dbReference type="Proteomes" id="UP000198979"/>
    </source>
</evidence>
<evidence type="ECO:0000259" key="1">
    <source>
        <dbReference type="Pfam" id="PF18593"/>
    </source>
</evidence>